<dbReference type="GeneID" id="78823275"/>
<name>A0ABD5Y671_9EURY</name>
<dbReference type="PANTHER" id="PTHR38733:SF1">
    <property type="entry name" value="TYPE IV METHYL-DIRECTED RESTRICTION ENZYME ECOKMCRBC"/>
    <property type="match status" value="1"/>
</dbReference>
<dbReference type="RefSeq" id="WP_274326246.1">
    <property type="nucleotide sequence ID" value="NZ_CP118159.1"/>
</dbReference>
<dbReference type="PANTHER" id="PTHR38733">
    <property type="entry name" value="PROTEIN MCRC"/>
    <property type="match status" value="1"/>
</dbReference>
<organism evidence="2 3">
    <name type="scientific">Halosimplex aquaticum</name>
    <dbReference type="NCBI Taxonomy" id="3026162"/>
    <lineage>
        <taxon>Archaea</taxon>
        <taxon>Methanobacteriati</taxon>
        <taxon>Methanobacteriota</taxon>
        <taxon>Stenosarchaea group</taxon>
        <taxon>Halobacteria</taxon>
        <taxon>Halobacteriales</taxon>
        <taxon>Haloarculaceae</taxon>
        <taxon>Halosimplex</taxon>
    </lineage>
</organism>
<gene>
    <name evidence="2" type="ORF">ACFQMA_24190</name>
</gene>
<protein>
    <submittedName>
        <fullName evidence="2">McrC family protein</fullName>
    </submittedName>
</protein>
<dbReference type="InterPro" id="IPR019292">
    <property type="entry name" value="McrC"/>
</dbReference>
<reference evidence="2 3" key="1">
    <citation type="journal article" date="2019" name="Int. J. Syst. Evol. Microbiol.">
        <title>The Global Catalogue of Microorganisms (GCM) 10K type strain sequencing project: providing services to taxonomists for standard genome sequencing and annotation.</title>
        <authorList>
            <consortium name="The Broad Institute Genomics Platform"/>
            <consortium name="The Broad Institute Genome Sequencing Center for Infectious Disease"/>
            <person name="Wu L."/>
            <person name="Ma J."/>
        </authorList>
    </citation>
    <scope>NUCLEOTIDE SEQUENCE [LARGE SCALE GENOMIC DNA]</scope>
    <source>
        <strain evidence="2 3">XZYJT29</strain>
    </source>
</reference>
<evidence type="ECO:0000313" key="2">
    <source>
        <dbReference type="EMBL" id="MFC7142913.1"/>
    </source>
</evidence>
<sequence>MSEFAVSHFGPVVDSTSKDETVPPSDPISLEEHDQTIPFEIGEEDIAFLEQLEEECTPAPLSISYTSEGQAVLSTGSHVGVLTLPSGTQVEVTPKRSVTNLLWALQYAFDTPVESIDVETEFSAASTFFDAIAVLFLSELRTVLDRGLHREYVRTSSVREHVTGRIDVQRQLRRSISAPTDFAIEHDEFTADSELNRAVLTATRVLTRLVRDTDLGSSLRVQEQRLRQFVTPSSVSVEAVERIELSRLNDHYETLVDLTRTVLTRDFFEDVSAGSQRSLALFVNMNYIFERIVERAFRAAAKEHGDLVVEGQASIQNIVDGPHAVSMRPDVVVRDREGAPITVIDAKWKTGSVSSGDVYQLTSYILAMETDGALVFPGHRDRGSEQSRVLDEFRLRSRTISTNAPVFSYDDYVDALESSASDYLVEVL</sequence>
<evidence type="ECO:0000256" key="1">
    <source>
        <dbReference type="SAM" id="MobiDB-lite"/>
    </source>
</evidence>
<evidence type="ECO:0000313" key="3">
    <source>
        <dbReference type="Proteomes" id="UP001596432"/>
    </source>
</evidence>
<dbReference type="Pfam" id="PF10117">
    <property type="entry name" value="McrBC"/>
    <property type="match status" value="1"/>
</dbReference>
<dbReference type="EMBL" id="JBHTAS010000002">
    <property type="protein sequence ID" value="MFC7142913.1"/>
    <property type="molecule type" value="Genomic_DNA"/>
</dbReference>
<comment type="caution">
    <text evidence="2">The sequence shown here is derived from an EMBL/GenBank/DDBJ whole genome shotgun (WGS) entry which is preliminary data.</text>
</comment>
<feature type="region of interest" description="Disordered" evidence="1">
    <location>
        <begin position="1"/>
        <end position="32"/>
    </location>
</feature>
<proteinExistence type="predicted"/>
<keyword evidence="3" id="KW-1185">Reference proteome</keyword>
<dbReference type="Proteomes" id="UP001596432">
    <property type="component" value="Unassembled WGS sequence"/>
</dbReference>
<dbReference type="AlphaFoldDB" id="A0ABD5Y671"/>
<accession>A0ABD5Y671</accession>